<evidence type="ECO:0000256" key="2">
    <source>
        <dbReference type="ARBA" id="ARBA00009387"/>
    </source>
</evidence>
<dbReference type="CDD" id="cd13401">
    <property type="entry name" value="Slt70-like"/>
    <property type="match status" value="1"/>
</dbReference>
<dbReference type="SUPFAM" id="SSF53955">
    <property type="entry name" value="Lysozyme-like"/>
    <property type="match status" value="1"/>
</dbReference>
<dbReference type="GO" id="GO:0016020">
    <property type="term" value="C:membrane"/>
    <property type="evidence" value="ECO:0007669"/>
    <property type="project" value="InterPro"/>
</dbReference>
<organism evidence="6 7">
    <name type="scientific">Cognatiyoonia sediminum</name>
    <dbReference type="NCBI Taxonomy" id="1508389"/>
    <lineage>
        <taxon>Bacteria</taxon>
        <taxon>Pseudomonadati</taxon>
        <taxon>Pseudomonadota</taxon>
        <taxon>Alphaproteobacteria</taxon>
        <taxon>Rhodobacterales</taxon>
        <taxon>Paracoccaceae</taxon>
        <taxon>Cognatiyoonia</taxon>
    </lineage>
</organism>
<dbReference type="Gene3D" id="1.10.530.10">
    <property type="match status" value="1"/>
</dbReference>
<feature type="domain" description="Transglycosylase SLT" evidence="5">
    <location>
        <begin position="489"/>
        <end position="588"/>
    </location>
</feature>
<sequence>MRTILLILALFGATAAVSQVMPEQAVEAVRLAGDDKWEEAEAAVQERLEDQVTADVVEWLRLRAGEGDFAEYRDFLARRPDWPGLSRIRSRGEEVIPEDADPGEVLLWYGDIRPRTGIGAVRLAQALEARGLNELAQDVIETAWVELRLTEEGQEAILERYSAVVEPKHPERVDNLLWRWRTEEAGWMLDLLPDDQRALAEARIAYIRNQSDLDEKVQAVPPALRDTPALQYDRFNWLADRRRYADARDLALSQSTSAEALGQPFRWSSWRRSIARREMREGSPQRAYRLASEHFLTEGSSFADLEWLAGYIALTYLNEPGAAIGHFQTARAAVDTPISIARMEYWTGRAFDVLGMADATAAYQRAAEHQSAFYGLMASEKLSRPLSAAWTGQQDDREWRETDLFENELVRAALTLLEAGERGAAVTFFAELGRTLDEEDLARLGGLLDEMGESFYELILGKQGVVRGVIVPSNYFPIHDLVVLDLPSEPELALSIARRESEFNAVVGSPVGALGLMQLMPATAEEVAGSLDLPYSRNRLTADWQYNARLGAQYLQGLEDRFGFSPVQIAAGYNAGPSRPEAWMSERGDPRLGDVDVIDWIEHIPFRETRNYVMRVTESIPIYQARLTGEVGPVQFTELLTGFKPLVRPIARPDFGIIGGSDGVVVRSAGDDQVRPRVRP</sequence>
<feature type="signal peptide" evidence="4">
    <location>
        <begin position="1"/>
        <end position="18"/>
    </location>
</feature>
<dbReference type="PANTHER" id="PTHR37423:SF2">
    <property type="entry name" value="MEMBRANE-BOUND LYTIC MUREIN TRANSGLYCOSYLASE C"/>
    <property type="match status" value="1"/>
</dbReference>
<comment type="similarity">
    <text evidence="2">Belongs to the virb1 family.</text>
</comment>
<feature type="chain" id="PRO_5012635450" evidence="4">
    <location>
        <begin position="19"/>
        <end position="680"/>
    </location>
</feature>
<evidence type="ECO:0000256" key="3">
    <source>
        <dbReference type="ARBA" id="ARBA00022729"/>
    </source>
</evidence>
<dbReference type="AlphaFoldDB" id="A0A1M5PUN6"/>
<evidence type="ECO:0000256" key="4">
    <source>
        <dbReference type="SAM" id="SignalP"/>
    </source>
</evidence>
<reference evidence="6 7" key="1">
    <citation type="submission" date="2016-11" db="EMBL/GenBank/DDBJ databases">
        <authorList>
            <person name="Jaros S."/>
            <person name="Januszkiewicz K."/>
            <person name="Wedrychowicz H."/>
        </authorList>
    </citation>
    <scope>NUCLEOTIDE SEQUENCE [LARGE SCALE GENOMIC DNA]</scope>
    <source>
        <strain evidence="6 7">DSM 28715</strain>
    </source>
</reference>
<dbReference type="InterPro" id="IPR000189">
    <property type="entry name" value="Transglyc_AS"/>
</dbReference>
<dbReference type="InterPro" id="IPR023346">
    <property type="entry name" value="Lysozyme-like_dom_sf"/>
</dbReference>
<dbReference type="InterPro" id="IPR008939">
    <property type="entry name" value="Lytic_TGlycosylase_superhlx_U"/>
</dbReference>
<proteinExistence type="inferred from homology"/>
<dbReference type="OrthoDB" id="9815002at2"/>
<evidence type="ECO:0000256" key="1">
    <source>
        <dbReference type="ARBA" id="ARBA00007734"/>
    </source>
</evidence>
<dbReference type="GO" id="GO:0042597">
    <property type="term" value="C:periplasmic space"/>
    <property type="evidence" value="ECO:0007669"/>
    <property type="project" value="InterPro"/>
</dbReference>
<evidence type="ECO:0000313" key="7">
    <source>
        <dbReference type="Proteomes" id="UP000184074"/>
    </source>
</evidence>
<keyword evidence="7" id="KW-1185">Reference proteome</keyword>
<dbReference type="Pfam" id="PF01464">
    <property type="entry name" value="SLT"/>
    <property type="match status" value="1"/>
</dbReference>
<dbReference type="PANTHER" id="PTHR37423">
    <property type="entry name" value="SOLUBLE LYTIC MUREIN TRANSGLYCOSYLASE-RELATED"/>
    <property type="match status" value="1"/>
</dbReference>
<dbReference type="PROSITE" id="PS00922">
    <property type="entry name" value="TRANSGLYCOSYLASE"/>
    <property type="match status" value="1"/>
</dbReference>
<protein>
    <submittedName>
        <fullName evidence="6">Soluble lytic murein transglycosylase</fullName>
    </submittedName>
</protein>
<dbReference type="GO" id="GO:0000270">
    <property type="term" value="P:peptidoglycan metabolic process"/>
    <property type="evidence" value="ECO:0007669"/>
    <property type="project" value="InterPro"/>
</dbReference>
<dbReference type="GO" id="GO:0008933">
    <property type="term" value="F:peptidoglycan lytic transglycosylase activity"/>
    <property type="evidence" value="ECO:0007669"/>
    <property type="project" value="InterPro"/>
</dbReference>
<dbReference type="STRING" id="1508389.SAMN05444003_1833"/>
<comment type="similarity">
    <text evidence="1">Belongs to the transglycosylase Slt family.</text>
</comment>
<evidence type="ECO:0000259" key="5">
    <source>
        <dbReference type="Pfam" id="PF01464"/>
    </source>
</evidence>
<keyword evidence="3 4" id="KW-0732">Signal</keyword>
<dbReference type="EMBL" id="FQXB01000002">
    <property type="protein sequence ID" value="SHH04983.1"/>
    <property type="molecule type" value="Genomic_DNA"/>
</dbReference>
<dbReference type="InterPro" id="IPR008258">
    <property type="entry name" value="Transglycosylase_SLT_dom_1"/>
</dbReference>
<accession>A0A1M5PUN6</accession>
<gene>
    <name evidence="6" type="ORF">SAMN05444003_1833</name>
</gene>
<dbReference type="Gene3D" id="1.25.20.10">
    <property type="entry name" value="Bacterial muramidases"/>
    <property type="match status" value="1"/>
</dbReference>
<dbReference type="RefSeq" id="WP_072900627.1">
    <property type="nucleotide sequence ID" value="NZ_FQXB01000002.1"/>
</dbReference>
<name>A0A1M5PUN6_9RHOB</name>
<dbReference type="GO" id="GO:0004553">
    <property type="term" value="F:hydrolase activity, hydrolyzing O-glycosyl compounds"/>
    <property type="evidence" value="ECO:0007669"/>
    <property type="project" value="InterPro"/>
</dbReference>
<evidence type="ECO:0000313" key="6">
    <source>
        <dbReference type="EMBL" id="SHH04983.1"/>
    </source>
</evidence>
<dbReference type="SUPFAM" id="SSF48435">
    <property type="entry name" value="Bacterial muramidases"/>
    <property type="match status" value="1"/>
</dbReference>
<dbReference type="Proteomes" id="UP000184074">
    <property type="component" value="Unassembled WGS sequence"/>
</dbReference>